<dbReference type="Proteomes" id="UP001064933">
    <property type="component" value="Chromosome"/>
</dbReference>
<dbReference type="Pfam" id="PF03466">
    <property type="entry name" value="LysR_substrate"/>
    <property type="match status" value="1"/>
</dbReference>
<accession>A0ABY6BBY4</accession>
<dbReference type="PROSITE" id="PS50931">
    <property type="entry name" value="HTH_LYSR"/>
    <property type="match status" value="1"/>
</dbReference>
<dbReference type="InterPro" id="IPR000847">
    <property type="entry name" value="LysR_HTH_N"/>
</dbReference>
<dbReference type="SUPFAM" id="SSF46785">
    <property type="entry name" value="Winged helix' DNA-binding domain"/>
    <property type="match status" value="1"/>
</dbReference>
<dbReference type="InterPro" id="IPR036390">
    <property type="entry name" value="WH_DNA-bd_sf"/>
</dbReference>
<organism evidence="6 7">
    <name type="scientific">Roseateles amylovorans</name>
    <dbReference type="NCBI Taxonomy" id="2978473"/>
    <lineage>
        <taxon>Bacteria</taxon>
        <taxon>Pseudomonadati</taxon>
        <taxon>Pseudomonadota</taxon>
        <taxon>Betaproteobacteria</taxon>
        <taxon>Burkholderiales</taxon>
        <taxon>Sphaerotilaceae</taxon>
        <taxon>Roseateles</taxon>
    </lineage>
</organism>
<keyword evidence="7" id="KW-1185">Reference proteome</keyword>
<dbReference type="Gene3D" id="3.40.190.290">
    <property type="match status" value="1"/>
</dbReference>
<dbReference type="Gene3D" id="1.10.10.10">
    <property type="entry name" value="Winged helix-like DNA-binding domain superfamily/Winged helix DNA-binding domain"/>
    <property type="match status" value="1"/>
</dbReference>
<keyword evidence="4" id="KW-0804">Transcription</keyword>
<dbReference type="PANTHER" id="PTHR30537">
    <property type="entry name" value="HTH-TYPE TRANSCRIPTIONAL REGULATOR"/>
    <property type="match status" value="1"/>
</dbReference>
<reference evidence="6" key="1">
    <citation type="submission" date="2022-10" db="EMBL/GenBank/DDBJ databases">
        <title>Characterization and whole genome sequencing of a new Roseateles species, isolated from fresh water.</title>
        <authorList>
            <person name="Guliayeva D.Y."/>
            <person name="Akhremchuk A.E."/>
            <person name="Sikolenko M.A."/>
            <person name="Valentovich L.N."/>
            <person name="Sidarenka A.V."/>
        </authorList>
    </citation>
    <scope>NUCLEOTIDE SEQUENCE</scope>
    <source>
        <strain evidence="6">BIM B-1768</strain>
    </source>
</reference>
<keyword evidence="2" id="KW-0805">Transcription regulation</keyword>
<dbReference type="InterPro" id="IPR005119">
    <property type="entry name" value="LysR_subst-bd"/>
</dbReference>
<evidence type="ECO:0000259" key="5">
    <source>
        <dbReference type="PROSITE" id="PS50931"/>
    </source>
</evidence>
<evidence type="ECO:0000313" key="7">
    <source>
        <dbReference type="Proteomes" id="UP001064933"/>
    </source>
</evidence>
<proteinExistence type="inferred from homology"/>
<protein>
    <submittedName>
        <fullName evidence="6">LysR family transcriptional regulator</fullName>
    </submittedName>
</protein>
<sequence length="305" mass="32647">MDRLDAMALLLDTLDAGSFSAAARLRGIPVATLTRHIGQLEQQLGADLLIRSTRRLTLTEAGQRYVASARQVLMQVDEMERDAAGEFVAPTGRLVISAPRAFGRLHLLPLVREFLLQHEGIQVDLQLADHHVDLVGGAADLALRIGTLPDSGLIATRLGTMRSVIAASPALLAQWGPVNQPEDLAPWPEVAVDIPLPTLATRGAGVGQERFGRQVRLTVSGAEAAADAAQSGIGFVRLLHYQVADAVQAARLVLLLTASESAPVPVHFVHAPLTQLPLKTRRFLDFASDRLRDALRALARIGAPG</sequence>
<evidence type="ECO:0000256" key="1">
    <source>
        <dbReference type="ARBA" id="ARBA00009437"/>
    </source>
</evidence>
<name>A0ABY6BBY4_9BURK</name>
<evidence type="ECO:0000256" key="4">
    <source>
        <dbReference type="ARBA" id="ARBA00023163"/>
    </source>
</evidence>
<dbReference type="InterPro" id="IPR036388">
    <property type="entry name" value="WH-like_DNA-bd_sf"/>
</dbReference>
<evidence type="ECO:0000256" key="2">
    <source>
        <dbReference type="ARBA" id="ARBA00023015"/>
    </source>
</evidence>
<feature type="domain" description="HTH lysR-type" evidence="5">
    <location>
        <begin position="1"/>
        <end position="59"/>
    </location>
</feature>
<dbReference type="SUPFAM" id="SSF53850">
    <property type="entry name" value="Periplasmic binding protein-like II"/>
    <property type="match status" value="1"/>
</dbReference>
<dbReference type="EMBL" id="CP104562">
    <property type="protein sequence ID" value="UXH80707.1"/>
    <property type="molecule type" value="Genomic_DNA"/>
</dbReference>
<dbReference type="PANTHER" id="PTHR30537:SF5">
    <property type="entry name" value="HTH-TYPE TRANSCRIPTIONAL ACTIVATOR TTDR-RELATED"/>
    <property type="match status" value="1"/>
</dbReference>
<dbReference type="InterPro" id="IPR058163">
    <property type="entry name" value="LysR-type_TF_proteobact-type"/>
</dbReference>
<keyword evidence="3" id="KW-0238">DNA-binding</keyword>
<evidence type="ECO:0000313" key="6">
    <source>
        <dbReference type="EMBL" id="UXH80707.1"/>
    </source>
</evidence>
<dbReference type="Pfam" id="PF00126">
    <property type="entry name" value="HTH_1"/>
    <property type="match status" value="1"/>
</dbReference>
<dbReference type="RefSeq" id="WP_261760524.1">
    <property type="nucleotide sequence ID" value="NZ_CP104562.2"/>
</dbReference>
<comment type="similarity">
    <text evidence="1">Belongs to the LysR transcriptional regulatory family.</text>
</comment>
<gene>
    <name evidence="6" type="ORF">N4261_12855</name>
</gene>
<evidence type="ECO:0000256" key="3">
    <source>
        <dbReference type="ARBA" id="ARBA00023125"/>
    </source>
</evidence>